<feature type="domain" description="Heterokaryon incompatibility" evidence="2">
    <location>
        <begin position="148"/>
        <end position="293"/>
    </location>
</feature>
<dbReference type="Proteomes" id="UP000574317">
    <property type="component" value="Unassembled WGS sequence"/>
</dbReference>
<sequence>MDQQQQSCRKHDFFVSSTPDTFMRTCLACGLVEDFQISQQKQQVDPWEGWLQAEIKPLSWPHCVQYSKTIEDTFMKTTRRQKAVYSHRPNRQTSHENETKTEGNPYVYSDLPKGSYIRLLELSRGHSSEALRGRLFEVKWEQQTCPPYSAVSYTWADDKGDTSLKNLLFLGNEGKVLGITRNCGRALRAIRHKSNPLLLWVDSICINQSSDSERSHQVALMKNIYSRATTVHSYVGETVCGDDSTGAEAMTLLGDLQVNGISGMLSSGIPSNISILNRFFARSYFSRLWIVQELLLAQSVTMHCGEVSLKITDESISQLYEQGIKVPSWVRFAGRARSNKERAPLELRDLLAATSGCQVTDLRDKVFGLLGLVSNHQASDLSPNYELMVREVYIGVAAYLIQKAHCCDLIQYANSGGNGVYGIPSWVPMWDTDIPLQASQGISRHIRQIELDSKSLLKEEGLVDCFTIRSIEGWPHDESSECSRKYCKLADSNSGILSTRIETVLRLDSSYQPVLSVLSRLVEAEPGEYFTHFWYRKDGLKLSVRTFAWALLDTSPSTGSHLIRVEGCTTLFLARQTSDSRHYRLVASCVAAIVCPTRESSPIDTLTSDDLQRFLQFMPLEVEMIKFIAEWKKEILDLAKSGPGKRKNALPFDDENCGYSSGDEPEISHESWKSWIPFLGLEDRKVLEDDKELQKQLPDRIDFWYKAHQLYTAVRRWTKSALNVSNHIVGPCRRDYPGKLLEDLLWNSKRLARTFLRITGNRAFFESLHILQLLLDPLENGWDRSQKKTP</sequence>
<dbReference type="AlphaFoldDB" id="A0A8H5JKZ6"/>
<dbReference type="PANTHER" id="PTHR24148">
    <property type="entry name" value="ANKYRIN REPEAT DOMAIN-CONTAINING PROTEIN 39 HOMOLOG-RELATED"/>
    <property type="match status" value="1"/>
</dbReference>
<organism evidence="3 4">
    <name type="scientific">Fusarium napiforme</name>
    <dbReference type="NCBI Taxonomy" id="42672"/>
    <lineage>
        <taxon>Eukaryota</taxon>
        <taxon>Fungi</taxon>
        <taxon>Dikarya</taxon>
        <taxon>Ascomycota</taxon>
        <taxon>Pezizomycotina</taxon>
        <taxon>Sordariomycetes</taxon>
        <taxon>Hypocreomycetidae</taxon>
        <taxon>Hypocreales</taxon>
        <taxon>Nectriaceae</taxon>
        <taxon>Fusarium</taxon>
        <taxon>Fusarium fujikuroi species complex</taxon>
    </lineage>
</organism>
<dbReference type="EMBL" id="JAAOAO010000202">
    <property type="protein sequence ID" value="KAF5557134.1"/>
    <property type="molecule type" value="Genomic_DNA"/>
</dbReference>
<evidence type="ECO:0000259" key="2">
    <source>
        <dbReference type="Pfam" id="PF06985"/>
    </source>
</evidence>
<gene>
    <name evidence="3" type="ORF">FNAPI_5556</name>
</gene>
<comment type="caution">
    <text evidence="3">The sequence shown here is derived from an EMBL/GenBank/DDBJ whole genome shotgun (WGS) entry which is preliminary data.</text>
</comment>
<dbReference type="Pfam" id="PF06985">
    <property type="entry name" value="HET"/>
    <property type="match status" value="1"/>
</dbReference>
<proteinExistence type="predicted"/>
<name>A0A8H5JKZ6_9HYPO</name>
<dbReference type="InterPro" id="IPR010730">
    <property type="entry name" value="HET"/>
</dbReference>
<evidence type="ECO:0000256" key="1">
    <source>
        <dbReference type="SAM" id="MobiDB-lite"/>
    </source>
</evidence>
<accession>A0A8H5JKZ6</accession>
<keyword evidence="4" id="KW-1185">Reference proteome</keyword>
<dbReference type="InterPro" id="IPR052895">
    <property type="entry name" value="HetReg/Transcr_Mod"/>
</dbReference>
<dbReference type="PANTHER" id="PTHR24148:SF73">
    <property type="entry name" value="HET DOMAIN PROTEIN (AFU_ORTHOLOGUE AFUA_8G01020)"/>
    <property type="match status" value="1"/>
</dbReference>
<reference evidence="3 4" key="1">
    <citation type="submission" date="2020-05" db="EMBL/GenBank/DDBJ databases">
        <title>Identification and distribution of gene clusters putatively required for synthesis of sphingolipid metabolism inhibitors in phylogenetically diverse species of the filamentous fungus Fusarium.</title>
        <authorList>
            <person name="Kim H.-S."/>
            <person name="Busman M."/>
            <person name="Brown D.W."/>
            <person name="Divon H."/>
            <person name="Uhlig S."/>
            <person name="Proctor R.H."/>
        </authorList>
    </citation>
    <scope>NUCLEOTIDE SEQUENCE [LARGE SCALE GENOMIC DNA]</scope>
    <source>
        <strain evidence="3 4">NRRL 25196</strain>
    </source>
</reference>
<evidence type="ECO:0000313" key="3">
    <source>
        <dbReference type="EMBL" id="KAF5557134.1"/>
    </source>
</evidence>
<feature type="region of interest" description="Disordered" evidence="1">
    <location>
        <begin position="83"/>
        <end position="105"/>
    </location>
</feature>
<evidence type="ECO:0000313" key="4">
    <source>
        <dbReference type="Proteomes" id="UP000574317"/>
    </source>
</evidence>
<protein>
    <submittedName>
        <fullName evidence="3">Heterokaryon incompatibility protein het-6</fullName>
    </submittedName>
</protein>